<comment type="subcellular location">
    <subcellularLocation>
        <location evidence="1">Cell inner membrane</location>
        <topology evidence="1">Multi-pass membrane protein</topology>
    </subcellularLocation>
</comment>
<dbReference type="OrthoDB" id="9805682at2"/>
<evidence type="ECO:0000256" key="3">
    <source>
        <dbReference type="ARBA" id="ARBA00022475"/>
    </source>
</evidence>
<dbReference type="PANTHER" id="PTHR30012:SF7">
    <property type="entry name" value="PROTEIN TRANSPORT PROTEIN HOFC HOMOLOG"/>
    <property type="match status" value="1"/>
</dbReference>
<evidence type="ECO:0000313" key="11">
    <source>
        <dbReference type="Proteomes" id="UP000317155"/>
    </source>
</evidence>
<dbReference type="GO" id="GO:0015628">
    <property type="term" value="P:protein secretion by the type II secretion system"/>
    <property type="evidence" value="ECO:0007669"/>
    <property type="project" value="TreeGrafter"/>
</dbReference>
<evidence type="ECO:0000256" key="2">
    <source>
        <dbReference type="ARBA" id="ARBA00005745"/>
    </source>
</evidence>
<gene>
    <name evidence="10" type="ORF">FL622_13105</name>
</gene>
<sequence length="402" mass="44339">MASFICKVGTADGRIIEKEFEATHGDLLRENLEAQGFHVFQIRRKGLRPASLGLSFGPQFGGRRFLSFNQELLVLIRSGLPILQVLDAIIERMEAGKVLEVLREIRDDVKGGGSLSEAFAKFPRFFPTLYVASVRAGEKTGDLPVTLGRYIAYQKRVEALKGRVKGAAFYPLLLSGAVIVVVLFLMLFVVPRFTQIYADANAQLPLITRVLIGFTEVLTEGLPFAVPLLVALAFALRMFVRTERGALLYDRSKLAVPFFGRLLGDYAISSFCRTFATTLASGIPVVESMRMSRGTLNNRLLENRLAVATRRVEEGMTIASSLEQAVFFPSLALRMIGVGETTGALADMLNDVAEFYEGEVERRLDRLTTLVEPIMMLTMGLLIGGIIVAMYVPIFQLAGTVR</sequence>
<dbReference type="FunFam" id="1.20.81.30:FF:000001">
    <property type="entry name" value="Type II secretion system protein F"/>
    <property type="match status" value="1"/>
</dbReference>
<dbReference type="AlphaFoldDB" id="A0A550J8B1"/>
<feature type="domain" description="Type II secretion system protein GspF" evidence="9">
    <location>
        <begin position="271"/>
        <end position="393"/>
    </location>
</feature>
<keyword evidence="11" id="KW-1185">Reference proteome</keyword>
<keyword evidence="4" id="KW-0997">Cell inner membrane</keyword>
<keyword evidence="6 8" id="KW-1133">Transmembrane helix</keyword>
<comment type="similarity">
    <text evidence="2">Belongs to the GSP F family.</text>
</comment>
<evidence type="ECO:0000256" key="6">
    <source>
        <dbReference type="ARBA" id="ARBA00022989"/>
    </source>
</evidence>
<dbReference type="Gene3D" id="1.20.81.30">
    <property type="entry name" value="Type II secretion system (T2SS), domain F"/>
    <property type="match status" value="2"/>
</dbReference>
<dbReference type="InterPro" id="IPR003004">
    <property type="entry name" value="GspF/PilC"/>
</dbReference>
<evidence type="ECO:0000256" key="4">
    <source>
        <dbReference type="ARBA" id="ARBA00022519"/>
    </source>
</evidence>
<proteinExistence type="inferred from homology"/>
<dbReference type="GO" id="GO:0005886">
    <property type="term" value="C:plasma membrane"/>
    <property type="evidence" value="ECO:0007669"/>
    <property type="project" value="UniProtKB-SubCell"/>
</dbReference>
<evidence type="ECO:0000259" key="9">
    <source>
        <dbReference type="Pfam" id="PF00482"/>
    </source>
</evidence>
<dbReference type="EMBL" id="VJVV01000010">
    <property type="protein sequence ID" value="TRO79480.1"/>
    <property type="molecule type" value="Genomic_DNA"/>
</dbReference>
<dbReference type="InterPro" id="IPR042094">
    <property type="entry name" value="T2SS_GspF_sf"/>
</dbReference>
<dbReference type="InterPro" id="IPR018076">
    <property type="entry name" value="T2SS_GspF_dom"/>
</dbReference>
<evidence type="ECO:0000256" key="8">
    <source>
        <dbReference type="SAM" id="Phobius"/>
    </source>
</evidence>
<keyword evidence="3" id="KW-1003">Cell membrane</keyword>
<feature type="transmembrane region" description="Helical" evidence="8">
    <location>
        <begin position="370"/>
        <end position="394"/>
    </location>
</feature>
<feature type="domain" description="Type II secretion system protein GspF" evidence="9">
    <location>
        <begin position="70"/>
        <end position="191"/>
    </location>
</feature>
<evidence type="ECO:0000256" key="5">
    <source>
        <dbReference type="ARBA" id="ARBA00022692"/>
    </source>
</evidence>
<evidence type="ECO:0000313" key="10">
    <source>
        <dbReference type="EMBL" id="TRO79480.1"/>
    </source>
</evidence>
<accession>A0A550J8B1</accession>
<evidence type="ECO:0000256" key="7">
    <source>
        <dbReference type="ARBA" id="ARBA00023136"/>
    </source>
</evidence>
<organism evidence="10 11">
    <name type="scientific">Trichloromonas acetexigens</name>
    <dbReference type="NCBI Taxonomy" id="38815"/>
    <lineage>
        <taxon>Bacteria</taxon>
        <taxon>Pseudomonadati</taxon>
        <taxon>Thermodesulfobacteriota</taxon>
        <taxon>Desulfuromonadia</taxon>
        <taxon>Desulfuromonadales</taxon>
        <taxon>Trichloromonadaceae</taxon>
        <taxon>Trichloromonas</taxon>
    </lineage>
</organism>
<reference evidence="10 11" key="1">
    <citation type="submission" date="2019-07" db="EMBL/GenBank/DDBJ databases">
        <title>Insights of Desulfuromonas acetexigens electromicrobiology.</title>
        <authorList>
            <person name="Katuri K."/>
            <person name="Sapireddy V."/>
            <person name="Shaw D.R."/>
            <person name="Saikaly P."/>
        </authorList>
    </citation>
    <scope>NUCLEOTIDE SEQUENCE [LARGE SCALE GENOMIC DNA]</scope>
    <source>
        <strain evidence="10 11">2873</strain>
    </source>
</reference>
<keyword evidence="7 8" id="KW-0472">Membrane</keyword>
<keyword evidence="5 8" id="KW-0812">Transmembrane</keyword>
<dbReference type="Proteomes" id="UP000317155">
    <property type="component" value="Unassembled WGS sequence"/>
</dbReference>
<feature type="transmembrane region" description="Helical" evidence="8">
    <location>
        <begin position="168"/>
        <end position="190"/>
    </location>
</feature>
<feature type="transmembrane region" description="Helical" evidence="8">
    <location>
        <begin position="210"/>
        <end position="236"/>
    </location>
</feature>
<dbReference type="PRINTS" id="PR00812">
    <property type="entry name" value="BCTERIALGSPF"/>
</dbReference>
<comment type="caution">
    <text evidence="10">The sequence shown here is derived from an EMBL/GenBank/DDBJ whole genome shotgun (WGS) entry which is preliminary data.</text>
</comment>
<protein>
    <submittedName>
        <fullName evidence="10">Type II secretion system F family protein</fullName>
    </submittedName>
</protein>
<dbReference type="PANTHER" id="PTHR30012">
    <property type="entry name" value="GENERAL SECRETION PATHWAY PROTEIN"/>
    <property type="match status" value="1"/>
</dbReference>
<dbReference type="Pfam" id="PF00482">
    <property type="entry name" value="T2SSF"/>
    <property type="match status" value="2"/>
</dbReference>
<name>A0A550J8B1_9BACT</name>
<dbReference type="RefSeq" id="WP_092053564.1">
    <property type="nucleotide sequence ID" value="NZ_FOJJ01000002.1"/>
</dbReference>
<evidence type="ECO:0000256" key="1">
    <source>
        <dbReference type="ARBA" id="ARBA00004429"/>
    </source>
</evidence>